<protein>
    <submittedName>
        <fullName evidence="4">T9SS C-terminal target domain-containing protein</fullName>
    </submittedName>
</protein>
<feature type="chain" id="PRO_5017563112" evidence="2">
    <location>
        <begin position="30"/>
        <end position="594"/>
    </location>
</feature>
<keyword evidence="5" id="KW-1185">Reference proteome</keyword>
<evidence type="ECO:0000313" key="5">
    <source>
        <dbReference type="Proteomes" id="UP000257127"/>
    </source>
</evidence>
<accession>A0A3E1F1F0</accession>
<dbReference type="Gene3D" id="2.60.40.740">
    <property type="match status" value="1"/>
</dbReference>
<sequence>MKNCHISSTSKMRVFTIIFIFILSQSVNGQCDVSIAPTSPITCFGDSNGALTVSSRIETPLMITEVDLRNPDLLEIQNVTGAPFDATGYFVICSDSYTNINQVNLAAWNLNGVLPSGWIDYRHDDNALGGPKYWSRNMLLGENYPGWAAICDPSGDIIDIVFWHWTANDIASFDPSPVNNIINFNFDPASWTGDGINNGCISSSLVRSTNMESNDASDWTCSTNQNIGTSNISITPQSPSPISNITWNTGATSSTVQNLSAGWYSATVVLNSGCIAEDSIFLSEPPELNTIMDGTDLKCFEDSSGVVRTTPSGGLPNYSYLWSNGETTDSITNATAGWNSIIITDSLGCTISDSFQLTQPNPLISPLTGTDINCFGDSSGMVSTAVSGGTPFYNIIWSTGETTNTISNLPGGWYYIVATDANNCVNIDSIEIIEPSLLTINGTVFNETQGNDGSIDLTVIGGTPPYSFTWTNGAPSVEDPNGLSAGTYEVNVVDANGCDTSLTFEIESTVGLEDFDELQFSIAPNPNKGSFNIKMGAFQGVSTIEVMNALGQMIYQKTITGSNHKVELNQAKKGVYFIRVNNVKGSKVMKFIVE</sequence>
<dbReference type="Pfam" id="PF13573">
    <property type="entry name" value="SprB"/>
    <property type="match status" value="3"/>
</dbReference>
<dbReference type="InterPro" id="IPR025667">
    <property type="entry name" value="SprB_repeat"/>
</dbReference>
<proteinExistence type="predicted"/>
<dbReference type="Pfam" id="PF18962">
    <property type="entry name" value="Por_Secre_tail"/>
    <property type="match status" value="1"/>
</dbReference>
<dbReference type="OrthoDB" id="9805017at2"/>
<dbReference type="Gene3D" id="2.40.10.10">
    <property type="entry name" value="Trypsin-like serine proteases"/>
    <property type="match status" value="1"/>
</dbReference>
<dbReference type="NCBIfam" id="TIGR04183">
    <property type="entry name" value="Por_Secre_tail"/>
    <property type="match status" value="1"/>
</dbReference>
<organism evidence="4 5">
    <name type="scientific">Brumimicrobium aurantiacum</name>
    <dbReference type="NCBI Taxonomy" id="1737063"/>
    <lineage>
        <taxon>Bacteria</taxon>
        <taxon>Pseudomonadati</taxon>
        <taxon>Bacteroidota</taxon>
        <taxon>Flavobacteriia</taxon>
        <taxon>Flavobacteriales</taxon>
        <taxon>Crocinitomicaceae</taxon>
        <taxon>Brumimicrobium</taxon>
    </lineage>
</organism>
<gene>
    <name evidence="4" type="ORF">DXU93_01550</name>
</gene>
<reference evidence="4 5" key="1">
    <citation type="submission" date="2018-08" db="EMBL/GenBank/DDBJ databases">
        <title>The draft genome squence of Brumimicrobium sp. N62.</title>
        <authorList>
            <person name="Du Z.-J."/>
            <person name="Luo H.-R."/>
        </authorList>
    </citation>
    <scope>NUCLEOTIDE SEQUENCE [LARGE SCALE GENOMIC DNA]</scope>
    <source>
        <strain evidence="4 5">N62</strain>
    </source>
</reference>
<feature type="signal peptide" evidence="2">
    <location>
        <begin position="1"/>
        <end position="29"/>
    </location>
</feature>
<keyword evidence="1 2" id="KW-0732">Signal</keyword>
<dbReference type="InterPro" id="IPR026444">
    <property type="entry name" value="Secre_tail"/>
</dbReference>
<comment type="caution">
    <text evidence="4">The sequence shown here is derived from an EMBL/GenBank/DDBJ whole genome shotgun (WGS) entry which is preliminary data.</text>
</comment>
<dbReference type="InterPro" id="IPR043504">
    <property type="entry name" value="Peptidase_S1_PA_chymotrypsin"/>
</dbReference>
<evidence type="ECO:0000259" key="3">
    <source>
        <dbReference type="Pfam" id="PF18962"/>
    </source>
</evidence>
<dbReference type="Proteomes" id="UP000257127">
    <property type="component" value="Unassembled WGS sequence"/>
</dbReference>
<evidence type="ECO:0000313" key="4">
    <source>
        <dbReference type="EMBL" id="RFC55644.1"/>
    </source>
</evidence>
<name>A0A3E1F1F0_9FLAO</name>
<dbReference type="EMBL" id="QURB01000001">
    <property type="protein sequence ID" value="RFC55644.1"/>
    <property type="molecule type" value="Genomic_DNA"/>
</dbReference>
<feature type="domain" description="Secretion system C-terminal sorting" evidence="3">
    <location>
        <begin position="523"/>
        <end position="593"/>
    </location>
</feature>
<dbReference type="AlphaFoldDB" id="A0A3E1F1F0"/>
<evidence type="ECO:0000256" key="1">
    <source>
        <dbReference type="ARBA" id="ARBA00022729"/>
    </source>
</evidence>
<evidence type="ECO:0000256" key="2">
    <source>
        <dbReference type="SAM" id="SignalP"/>
    </source>
</evidence>